<feature type="region of interest" description="Disordered" evidence="1">
    <location>
        <begin position="1"/>
        <end position="53"/>
    </location>
</feature>
<dbReference type="SUPFAM" id="SSF159888">
    <property type="entry name" value="YdhG-like"/>
    <property type="match status" value="1"/>
</dbReference>
<dbReference type="RefSeq" id="WP_058931369.1">
    <property type="nucleotide sequence ID" value="NZ_CP013747.1"/>
</dbReference>
<accession>A0A0U3QAP0</accession>
<sequence>MTDTNKAGTSTKSYDGFDADERAAMKERAQELKSASRNGARAAKPDGESDVLGKIAEMSDPDRAIAERLHAIITDNAPELAPKTWYGMPAYAKDGKVVCFFQPADKFKARYATLGFSDPANLDDGNMWPTSYALTKLTSADEARIAELVKKAVS</sequence>
<evidence type="ECO:0000313" key="3">
    <source>
        <dbReference type="EMBL" id="ALV42250.1"/>
    </source>
</evidence>
<evidence type="ECO:0000313" key="4">
    <source>
        <dbReference type="Proteomes" id="UP000065151"/>
    </source>
</evidence>
<evidence type="ECO:0000256" key="1">
    <source>
        <dbReference type="SAM" id="MobiDB-lite"/>
    </source>
</evidence>
<proteinExistence type="predicted"/>
<protein>
    <recommendedName>
        <fullName evidence="2">YdhG-like domain-containing protein</fullName>
    </recommendedName>
</protein>
<dbReference type="InterPro" id="IPR014922">
    <property type="entry name" value="YdhG-like"/>
</dbReference>
<dbReference type="Gene3D" id="3.90.1150.200">
    <property type="match status" value="1"/>
</dbReference>
<feature type="compositionally biased region" description="Polar residues" evidence="1">
    <location>
        <begin position="1"/>
        <end position="13"/>
    </location>
</feature>
<dbReference type="STRING" id="121292.AU252_14765"/>
<feature type="compositionally biased region" description="Basic and acidic residues" evidence="1">
    <location>
        <begin position="19"/>
        <end position="31"/>
    </location>
</feature>
<evidence type="ECO:0000259" key="2">
    <source>
        <dbReference type="Pfam" id="PF08818"/>
    </source>
</evidence>
<dbReference type="AlphaFoldDB" id="A0A0U3QAP0"/>
<name>A0A0U3QAP0_9MICC</name>
<organism evidence="3">
    <name type="scientific">Pseudarthrobacter sulfonivorans</name>
    <dbReference type="NCBI Taxonomy" id="121292"/>
    <lineage>
        <taxon>Bacteria</taxon>
        <taxon>Bacillati</taxon>
        <taxon>Actinomycetota</taxon>
        <taxon>Actinomycetes</taxon>
        <taxon>Micrococcales</taxon>
        <taxon>Micrococcaceae</taxon>
        <taxon>Pseudarthrobacter</taxon>
    </lineage>
</organism>
<dbReference type="Proteomes" id="UP000065151">
    <property type="component" value="Chromosome"/>
</dbReference>
<feature type="domain" description="YdhG-like" evidence="2">
    <location>
        <begin position="63"/>
        <end position="153"/>
    </location>
</feature>
<reference evidence="3 4" key="1">
    <citation type="submission" date="2015-12" db="EMBL/GenBank/DDBJ databases">
        <authorList>
            <person name="Shamseldin A."/>
            <person name="Moawad H."/>
            <person name="Abd El-Rahim W.M."/>
            <person name="Sadowsky M.J."/>
        </authorList>
    </citation>
    <scope>NUCLEOTIDE SEQUENCE [LARGE SCALE GENOMIC DNA]</scope>
    <source>
        <strain evidence="3 4">Ar51</strain>
    </source>
</reference>
<dbReference type="EMBL" id="CP013747">
    <property type="protein sequence ID" value="ALV42250.1"/>
    <property type="molecule type" value="Genomic_DNA"/>
</dbReference>
<dbReference type="KEGG" id="psul:AU252_14765"/>
<dbReference type="Pfam" id="PF08818">
    <property type="entry name" value="DUF1801"/>
    <property type="match status" value="1"/>
</dbReference>
<gene>
    <name evidence="3" type="ORF">AU252_14765</name>
</gene>